<organism evidence="1 2">
    <name type="scientific">Caballeronia sordidicola</name>
    <name type="common">Burkholderia sordidicola</name>
    <dbReference type="NCBI Taxonomy" id="196367"/>
    <lineage>
        <taxon>Bacteria</taxon>
        <taxon>Pseudomonadati</taxon>
        <taxon>Pseudomonadota</taxon>
        <taxon>Betaproteobacteria</taxon>
        <taxon>Burkholderiales</taxon>
        <taxon>Burkholderiaceae</taxon>
        <taxon>Caballeronia</taxon>
    </lineage>
</organism>
<dbReference type="EMBL" id="MTHB01000185">
    <property type="protein sequence ID" value="OXC75273.1"/>
    <property type="molecule type" value="Genomic_DNA"/>
</dbReference>
<protein>
    <submittedName>
        <fullName evidence="1">Uncharacterized protein</fullName>
    </submittedName>
</protein>
<reference evidence="2" key="1">
    <citation type="submission" date="2017-01" db="EMBL/GenBank/DDBJ databases">
        <title>Genome Analysis of Deinococcus marmoris KOPRI26562.</title>
        <authorList>
            <person name="Kim J.H."/>
            <person name="Oh H.-M."/>
        </authorList>
    </citation>
    <scope>NUCLEOTIDE SEQUENCE [LARGE SCALE GENOMIC DNA]</scope>
    <source>
        <strain evidence="2">PAMC 26633</strain>
    </source>
</reference>
<comment type="caution">
    <text evidence="1">The sequence shown here is derived from an EMBL/GenBank/DDBJ whole genome shotgun (WGS) entry which is preliminary data.</text>
</comment>
<gene>
    <name evidence="1" type="ORF">BSU04_27900</name>
</gene>
<sequence>MAVSLIHCHLAKHMPWHAFRCRYWAGGKLTEKMNQKKAENVSRLKR</sequence>
<evidence type="ECO:0000313" key="2">
    <source>
        <dbReference type="Proteomes" id="UP000214720"/>
    </source>
</evidence>
<name>A0A226WVY1_CABSO</name>
<accession>A0A226WVY1</accession>
<dbReference type="AlphaFoldDB" id="A0A226WVY1"/>
<proteinExistence type="predicted"/>
<dbReference type="Proteomes" id="UP000214720">
    <property type="component" value="Unassembled WGS sequence"/>
</dbReference>
<evidence type="ECO:0000313" key="1">
    <source>
        <dbReference type="EMBL" id="OXC75273.1"/>
    </source>
</evidence>